<dbReference type="Pfam" id="PF00005">
    <property type="entry name" value="ABC_tran"/>
    <property type="match status" value="1"/>
</dbReference>
<dbReference type="CDD" id="cd03256">
    <property type="entry name" value="ABC_PhnC_transporter"/>
    <property type="match status" value="1"/>
</dbReference>
<dbReference type="RefSeq" id="WP_012597065.1">
    <property type="nucleotide sequence ID" value="NC_011726.1"/>
</dbReference>
<dbReference type="AlphaFoldDB" id="B7K4A2"/>
<keyword evidence="6" id="KW-1278">Translocase</keyword>
<evidence type="ECO:0000256" key="7">
    <source>
        <dbReference type="ARBA" id="ARBA00023136"/>
    </source>
</evidence>
<protein>
    <submittedName>
        <fullName evidence="9">Phosphonate ABC transporter, ATPase subunit</fullName>
    </submittedName>
</protein>
<evidence type="ECO:0000313" key="9">
    <source>
        <dbReference type="EMBL" id="ACK67808.1"/>
    </source>
</evidence>
<feature type="domain" description="ABC transporter" evidence="8">
    <location>
        <begin position="11"/>
        <end position="256"/>
    </location>
</feature>
<keyword evidence="10" id="KW-1185">Reference proteome</keyword>
<dbReference type="PROSITE" id="PS00211">
    <property type="entry name" value="ABC_TRANSPORTER_1"/>
    <property type="match status" value="1"/>
</dbReference>
<keyword evidence="3" id="KW-0547">Nucleotide-binding</keyword>
<dbReference type="EMBL" id="CP001287">
    <property type="protein sequence ID" value="ACK67808.1"/>
    <property type="molecule type" value="Genomic_DNA"/>
</dbReference>
<dbReference type="InterPro" id="IPR017871">
    <property type="entry name" value="ABC_transporter-like_CS"/>
</dbReference>
<accession>B7K4A2</accession>
<dbReference type="PROSITE" id="PS50893">
    <property type="entry name" value="ABC_TRANSPORTER_2"/>
    <property type="match status" value="1"/>
</dbReference>
<dbReference type="GO" id="GO:0005524">
    <property type="term" value="F:ATP binding"/>
    <property type="evidence" value="ECO:0007669"/>
    <property type="project" value="UniProtKB-KW"/>
</dbReference>
<evidence type="ECO:0000256" key="1">
    <source>
        <dbReference type="ARBA" id="ARBA00022448"/>
    </source>
</evidence>
<dbReference type="InterPro" id="IPR012693">
    <property type="entry name" value="ABC_transpr_PhnC"/>
</dbReference>
<reference evidence="10" key="1">
    <citation type="journal article" date="2011" name="MBio">
        <title>Novel metabolic attributes of the genus Cyanothece, comprising a group of unicellular nitrogen-fixing Cyanobacteria.</title>
        <authorList>
            <person name="Bandyopadhyay A."/>
            <person name="Elvitigala T."/>
            <person name="Welsh E."/>
            <person name="Stockel J."/>
            <person name="Liberton M."/>
            <person name="Min H."/>
            <person name="Sherman L.A."/>
            <person name="Pakrasi H.B."/>
        </authorList>
    </citation>
    <scope>NUCLEOTIDE SEQUENCE [LARGE SCALE GENOMIC DNA]</scope>
    <source>
        <strain evidence="10">PCC 8801</strain>
    </source>
</reference>
<dbReference type="InterPro" id="IPR027417">
    <property type="entry name" value="P-loop_NTPase"/>
</dbReference>
<dbReference type="Proteomes" id="UP000008204">
    <property type="component" value="Chromosome"/>
</dbReference>
<dbReference type="InterPro" id="IPR003593">
    <property type="entry name" value="AAA+_ATPase"/>
</dbReference>
<dbReference type="GO" id="GO:0016887">
    <property type="term" value="F:ATP hydrolysis activity"/>
    <property type="evidence" value="ECO:0007669"/>
    <property type="project" value="InterPro"/>
</dbReference>
<keyword evidence="5" id="KW-0918">Phosphonate transport</keyword>
<name>B7K4A2_RIPO1</name>
<dbReference type="GO" id="GO:0016020">
    <property type="term" value="C:membrane"/>
    <property type="evidence" value="ECO:0007669"/>
    <property type="project" value="InterPro"/>
</dbReference>
<dbReference type="eggNOG" id="COG3638">
    <property type="taxonomic scope" value="Bacteria"/>
</dbReference>
<dbReference type="KEGG" id="cyp:PCC8801_3859"/>
<gene>
    <name evidence="9" type="ordered locus">PCC8801_3859</name>
</gene>
<dbReference type="PANTHER" id="PTHR43166:SF6">
    <property type="entry name" value="PHOSPHONATES IMPORT ATP-BINDING PROTEIN PHNC"/>
    <property type="match status" value="1"/>
</dbReference>
<keyword evidence="7" id="KW-0472">Membrane</keyword>
<dbReference type="Gene3D" id="3.40.50.300">
    <property type="entry name" value="P-loop containing nucleotide triphosphate hydrolases"/>
    <property type="match status" value="1"/>
</dbReference>
<dbReference type="PANTHER" id="PTHR43166">
    <property type="entry name" value="AMINO ACID IMPORT ATP-BINDING PROTEIN"/>
    <property type="match status" value="1"/>
</dbReference>
<dbReference type="InterPro" id="IPR050086">
    <property type="entry name" value="MetN_ABC_transporter-like"/>
</dbReference>
<keyword evidence="1" id="KW-0813">Transport</keyword>
<keyword evidence="4" id="KW-0067">ATP-binding</keyword>
<sequence length="267" mass="29409">MTASPVNAVAVEVKDLTKSFKGKIAIDQVNLTVQQGEMVALVGASGSGKSTLLRNINGLQQADGGRVEIFGTPLQFEGQLHSKVRKLRSHIGFIFQQFNLVNRLTVLENVLIGNLSQISPLRSVFKSFTPSQKKEALAALERVGILEQAYKRASTLSGGQQQRVAIARCLMQRAKIILADEPIASLDPESARKIMELLTILNQEQGITVMISLHQVPMVRRYCHRAIALREGQVKFDGQTLDLDDHSLAHIYGAAVEELILSKHNEH</sequence>
<evidence type="ECO:0000256" key="3">
    <source>
        <dbReference type="ARBA" id="ARBA00022741"/>
    </source>
</evidence>
<dbReference type="STRING" id="41431.PCC8801_3859"/>
<dbReference type="GO" id="GO:0015416">
    <property type="term" value="F:ABC-type phosphonate transporter activity"/>
    <property type="evidence" value="ECO:0007669"/>
    <property type="project" value="InterPro"/>
</dbReference>
<dbReference type="SUPFAM" id="SSF52540">
    <property type="entry name" value="P-loop containing nucleoside triphosphate hydrolases"/>
    <property type="match status" value="1"/>
</dbReference>
<keyword evidence="2" id="KW-1003">Cell membrane</keyword>
<evidence type="ECO:0000256" key="6">
    <source>
        <dbReference type="ARBA" id="ARBA00022967"/>
    </source>
</evidence>
<dbReference type="InterPro" id="IPR003439">
    <property type="entry name" value="ABC_transporter-like_ATP-bd"/>
</dbReference>
<dbReference type="NCBIfam" id="TIGR02315">
    <property type="entry name" value="ABC_phnC"/>
    <property type="match status" value="1"/>
</dbReference>
<evidence type="ECO:0000313" key="10">
    <source>
        <dbReference type="Proteomes" id="UP000008204"/>
    </source>
</evidence>
<evidence type="ECO:0000256" key="5">
    <source>
        <dbReference type="ARBA" id="ARBA00022885"/>
    </source>
</evidence>
<evidence type="ECO:0000256" key="4">
    <source>
        <dbReference type="ARBA" id="ARBA00022840"/>
    </source>
</evidence>
<dbReference type="SMART" id="SM00382">
    <property type="entry name" value="AAA"/>
    <property type="match status" value="1"/>
</dbReference>
<dbReference type="HOGENOM" id="CLU_000604_1_22_3"/>
<dbReference type="OrthoDB" id="9802264at2"/>
<evidence type="ECO:0000259" key="8">
    <source>
        <dbReference type="PROSITE" id="PS50893"/>
    </source>
</evidence>
<proteinExistence type="predicted"/>
<organism evidence="9 10">
    <name type="scientific">Rippkaea orientalis (strain PCC 8801 / RF-1)</name>
    <name type="common">Cyanothece sp. (strain PCC 8801)</name>
    <dbReference type="NCBI Taxonomy" id="41431"/>
    <lineage>
        <taxon>Bacteria</taxon>
        <taxon>Bacillati</taxon>
        <taxon>Cyanobacteriota</taxon>
        <taxon>Cyanophyceae</taxon>
        <taxon>Oscillatoriophycideae</taxon>
        <taxon>Chroococcales</taxon>
        <taxon>Aphanothecaceae</taxon>
        <taxon>Rippkaea</taxon>
        <taxon>Rippkaea orientalis</taxon>
    </lineage>
</organism>
<evidence type="ECO:0000256" key="2">
    <source>
        <dbReference type="ARBA" id="ARBA00022475"/>
    </source>
</evidence>